<feature type="transmembrane region" description="Helical" evidence="10">
    <location>
        <begin position="305"/>
        <end position="329"/>
    </location>
</feature>
<dbReference type="InterPro" id="IPR033479">
    <property type="entry name" value="dCache_1"/>
</dbReference>
<keyword evidence="8 10" id="KW-0472">Membrane</keyword>
<dbReference type="PANTHER" id="PTHR34220">
    <property type="entry name" value="SENSOR HISTIDINE KINASE YPDA"/>
    <property type="match status" value="1"/>
</dbReference>
<evidence type="ECO:0000256" key="2">
    <source>
        <dbReference type="ARBA" id="ARBA00022475"/>
    </source>
</evidence>
<evidence type="ECO:0000256" key="1">
    <source>
        <dbReference type="ARBA" id="ARBA00004651"/>
    </source>
</evidence>
<dbReference type="InterPro" id="IPR010559">
    <property type="entry name" value="Sig_transdc_His_kin_internal"/>
</dbReference>
<dbReference type="InterPro" id="IPR050640">
    <property type="entry name" value="Bact_2-comp_sensor_kinase"/>
</dbReference>
<dbReference type="OrthoDB" id="9809348at2"/>
<name>B8I3I8_RUMCH</name>
<keyword evidence="7 10" id="KW-1133">Transmembrane helix</keyword>
<evidence type="ECO:0000256" key="10">
    <source>
        <dbReference type="SAM" id="Phobius"/>
    </source>
</evidence>
<keyword evidence="4" id="KW-0808">Transferase</keyword>
<dbReference type="GO" id="GO:0000155">
    <property type="term" value="F:phosphorelay sensor kinase activity"/>
    <property type="evidence" value="ECO:0007669"/>
    <property type="project" value="InterPro"/>
</dbReference>
<dbReference type="PANTHER" id="PTHR34220:SF7">
    <property type="entry name" value="SENSOR HISTIDINE KINASE YPDA"/>
    <property type="match status" value="1"/>
</dbReference>
<dbReference type="InterPro" id="IPR003594">
    <property type="entry name" value="HATPase_dom"/>
</dbReference>
<evidence type="ECO:0000259" key="11">
    <source>
        <dbReference type="PROSITE" id="PS50885"/>
    </source>
</evidence>
<keyword evidence="6" id="KW-0418">Kinase</keyword>
<dbReference type="CDD" id="cd12912">
    <property type="entry name" value="PDC2_MCP_like"/>
    <property type="match status" value="1"/>
</dbReference>
<feature type="coiled-coil region" evidence="9">
    <location>
        <begin position="366"/>
        <end position="393"/>
    </location>
</feature>
<evidence type="ECO:0000256" key="3">
    <source>
        <dbReference type="ARBA" id="ARBA00022553"/>
    </source>
</evidence>
<accession>B8I3I8</accession>
<dbReference type="STRING" id="394503.Ccel_1983"/>
<dbReference type="Pfam" id="PF00672">
    <property type="entry name" value="HAMP"/>
    <property type="match status" value="1"/>
</dbReference>
<proteinExistence type="predicted"/>
<keyword evidence="3" id="KW-0597">Phosphoprotein</keyword>
<keyword evidence="2" id="KW-1003">Cell membrane</keyword>
<organism evidence="12 13">
    <name type="scientific">Ruminiclostridium cellulolyticum (strain ATCC 35319 / DSM 5812 / JCM 6584 / H10)</name>
    <name type="common">Clostridium cellulolyticum</name>
    <dbReference type="NCBI Taxonomy" id="394503"/>
    <lineage>
        <taxon>Bacteria</taxon>
        <taxon>Bacillati</taxon>
        <taxon>Bacillota</taxon>
        <taxon>Clostridia</taxon>
        <taxon>Eubacteriales</taxon>
        <taxon>Oscillospiraceae</taxon>
        <taxon>Ruminiclostridium</taxon>
    </lineage>
</organism>
<dbReference type="Pfam" id="PF06580">
    <property type="entry name" value="His_kinase"/>
    <property type="match status" value="1"/>
</dbReference>
<dbReference type="Pfam" id="PF02518">
    <property type="entry name" value="HATPase_c"/>
    <property type="match status" value="1"/>
</dbReference>
<dbReference type="AlphaFoldDB" id="B8I3I8"/>
<dbReference type="SUPFAM" id="SSF158472">
    <property type="entry name" value="HAMP domain-like"/>
    <property type="match status" value="1"/>
</dbReference>
<keyword evidence="9" id="KW-0175">Coiled coil</keyword>
<dbReference type="Pfam" id="PF02743">
    <property type="entry name" value="dCache_1"/>
    <property type="match status" value="1"/>
</dbReference>
<dbReference type="InterPro" id="IPR036890">
    <property type="entry name" value="HATPase_C_sf"/>
</dbReference>
<evidence type="ECO:0000256" key="6">
    <source>
        <dbReference type="ARBA" id="ARBA00022777"/>
    </source>
</evidence>
<evidence type="ECO:0000256" key="8">
    <source>
        <dbReference type="ARBA" id="ARBA00023136"/>
    </source>
</evidence>
<comment type="subcellular location">
    <subcellularLocation>
        <location evidence="1">Cell membrane</location>
        <topology evidence="1">Multi-pass membrane protein</topology>
    </subcellularLocation>
</comment>
<evidence type="ECO:0000256" key="7">
    <source>
        <dbReference type="ARBA" id="ARBA00022989"/>
    </source>
</evidence>
<dbReference type="CDD" id="cd06225">
    <property type="entry name" value="HAMP"/>
    <property type="match status" value="1"/>
</dbReference>
<feature type="transmembrane region" description="Helical" evidence="10">
    <location>
        <begin position="30"/>
        <end position="51"/>
    </location>
</feature>
<dbReference type="SUPFAM" id="SSF55874">
    <property type="entry name" value="ATPase domain of HSP90 chaperone/DNA topoisomerase II/histidine kinase"/>
    <property type="match status" value="1"/>
</dbReference>
<dbReference type="Gene3D" id="3.30.450.20">
    <property type="entry name" value="PAS domain"/>
    <property type="match status" value="1"/>
</dbReference>
<dbReference type="PROSITE" id="PS50885">
    <property type="entry name" value="HAMP"/>
    <property type="match status" value="1"/>
</dbReference>
<reference evidence="12 13" key="1">
    <citation type="submission" date="2009-01" db="EMBL/GenBank/DDBJ databases">
        <title>Complete sequence of Clostridium cellulolyticum H10.</title>
        <authorList>
            <consortium name="US DOE Joint Genome Institute"/>
            <person name="Lucas S."/>
            <person name="Copeland A."/>
            <person name="Lapidus A."/>
            <person name="Glavina del Rio T."/>
            <person name="Dalin E."/>
            <person name="Tice H."/>
            <person name="Bruce D."/>
            <person name="Goodwin L."/>
            <person name="Pitluck S."/>
            <person name="Chertkov O."/>
            <person name="Saunders E."/>
            <person name="Brettin T."/>
            <person name="Detter J.C."/>
            <person name="Han C."/>
            <person name="Larimer F."/>
            <person name="Land M."/>
            <person name="Hauser L."/>
            <person name="Kyrpides N."/>
            <person name="Ivanova N."/>
            <person name="Zhou J."/>
            <person name="Richardson P."/>
        </authorList>
    </citation>
    <scope>NUCLEOTIDE SEQUENCE [LARGE SCALE GENOMIC DNA]</scope>
    <source>
        <strain evidence="13">ATCC 35319 / DSM 5812 / JCM 6584 / H10</strain>
    </source>
</reference>
<feature type="domain" description="HAMP" evidence="11">
    <location>
        <begin position="326"/>
        <end position="378"/>
    </location>
</feature>
<dbReference type="KEGG" id="cce:Ccel_1983"/>
<evidence type="ECO:0000256" key="9">
    <source>
        <dbReference type="SAM" id="Coils"/>
    </source>
</evidence>
<dbReference type="GO" id="GO:0005886">
    <property type="term" value="C:plasma membrane"/>
    <property type="evidence" value="ECO:0007669"/>
    <property type="project" value="UniProtKB-SubCell"/>
</dbReference>
<gene>
    <name evidence="12" type="ordered locus">Ccel_1983</name>
</gene>
<evidence type="ECO:0000313" key="13">
    <source>
        <dbReference type="Proteomes" id="UP000001349"/>
    </source>
</evidence>
<evidence type="ECO:0000256" key="5">
    <source>
        <dbReference type="ARBA" id="ARBA00022692"/>
    </source>
</evidence>
<dbReference type="Gene3D" id="6.10.340.10">
    <property type="match status" value="1"/>
</dbReference>
<dbReference type="HOGENOM" id="CLU_020473_6_1_9"/>
<dbReference type="EMBL" id="CP001348">
    <property type="protein sequence ID" value="ACL76331.1"/>
    <property type="molecule type" value="Genomic_DNA"/>
</dbReference>
<dbReference type="Gene3D" id="3.30.565.10">
    <property type="entry name" value="Histidine kinase-like ATPase, C-terminal domain"/>
    <property type="match status" value="1"/>
</dbReference>
<protein>
    <submittedName>
        <fullName evidence="12">Putative sensor with HAMP domain</fullName>
    </submittedName>
</protein>
<dbReference type="Proteomes" id="UP000001349">
    <property type="component" value="Chromosome"/>
</dbReference>
<dbReference type="InterPro" id="IPR003660">
    <property type="entry name" value="HAMP_dom"/>
</dbReference>
<keyword evidence="13" id="KW-1185">Reference proteome</keyword>
<keyword evidence="5 10" id="KW-0812">Transmembrane</keyword>
<evidence type="ECO:0000256" key="4">
    <source>
        <dbReference type="ARBA" id="ARBA00022679"/>
    </source>
</evidence>
<sequence length="597" mass="68732">MGDKIVMKDNSFFGLFRKFSIYSIRSKMTICFLALGLVPILLFGIISYHLYLQNLHKNVTSYSEQVIERVDKNLETYISDIENIMRLKSNYYFQQYSKLNEAGDIEGNRKYTVRIWETFDSVKQMKTDLVDIRFISSSGSTISCYGRYWVDVSNEPLYRELINKKSSIVAIQPPHLNALNKKVFSIGQAVNRNINGNIGIMAIDIDINFLKKICSDIKLGETGFVFFEKDGKVVFSPQSSDKHGYSNNIIQNPKLMDSENGSFIDSINNTNYIITYKTSAITGWKIVGVSPEAEMTSGVIMLSKVFFWLITLIIIIILLLTIYLTSVLTNPMRKLRSTMKQASENDLSIYADIRTRDEIGQLASSFNKMMNQIRELMDKVKEDQQKIRVMEMKAMQELIKPHFIYNTLDSIIGLLEQNRNDDAIDIIDSLGKFFRTSLSHGREVVLIREEIDHIRSYLMIQQFRFSNKFDYLFELDDVIYNFKTVKLILQPLVENSIYHGIRSLDKKGLIVINGYLKDDQIIFEISDNGEGIGEEKIAQLNRIMSGEEEVEDQNMYFGIRNVNERIKLNFGSDYGLKYQSKVSVGTKVVVNIPQIGR</sequence>
<dbReference type="eggNOG" id="COG2972">
    <property type="taxonomic scope" value="Bacteria"/>
</dbReference>
<evidence type="ECO:0000313" key="12">
    <source>
        <dbReference type="EMBL" id="ACL76331.1"/>
    </source>
</evidence>
<dbReference type="SMART" id="SM00304">
    <property type="entry name" value="HAMP"/>
    <property type="match status" value="1"/>
</dbReference>